<dbReference type="CDD" id="cd18596">
    <property type="entry name" value="ABC_6TM_VMR1_D1_like"/>
    <property type="match status" value="1"/>
</dbReference>
<evidence type="ECO:0000313" key="13">
    <source>
        <dbReference type="Proteomes" id="UP000785200"/>
    </source>
</evidence>
<evidence type="ECO:0000256" key="7">
    <source>
        <dbReference type="ARBA" id="ARBA00023136"/>
    </source>
</evidence>
<feature type="transmembrane region" description="Helical" evidence="9">
    <location>
        <begin position="878"/>
        <end position="899"/>
    </location>
</feature>
<dbReference type="PROSITE" id="PS50893">
    <property type="entry name" value="ABC_TRANSPORTER_2"/>
    <property type="match status" value="2"/>
</dbReference>
<feature type="domain" description="ABC transporter" evidence="10">
    <location>
        <begin position="1180"/>
        <end position="1422"/>
    </location>
</feature>
<feature type="transmembrane region" description="Helical" evidence="9">
    <location>
        <begin position="511"/>
        <end position="539"/>
    </location>
</feature>
<evidence type="ECO:0000256" key="5">
    <source>
        <dbReference type="ARBA" id="ARBA00022840"/>
    </source>
</evidence>
<dbReference type="InterPro" id="IPR036640">
    <property type="entry name" value="ABC1_TM_sf"/>
</dbReference>
<keyword evidence="5 12" id="KW-0067">ATP-binding</keyword>
<dbReference type="InterPro" id="IPR050173">
    <property type="entry name" value="ABC_transporter_C-like"/>
</dbReference>
<evidence type="ECO:0000256" key="2">
    <source>
        <dbReference type="ARBA" id="ARBA00022448"/>
    </source>
</evidence>
<feature type="transmembrane region" description="Helical" evidence="9">
    <location>
        <begin position="156"/>
        <end position="174"/>
    </location>
</feature>
<dbReference type="GO" id="GO:0016887">
    <property type="term" value="F:ATP hydrolysis activity"/>
    <property type="evidence" value="ECO:0007669"/>
    <property type="project" value="InterPro"/>
</dbReference>
<keyword evidence="2" id="KW-0813">Transport</keyword>
<evidence type="ECO:0000256" key="6">
    <source>
        <dbReference type="ARBA" id="ARBA00022989"/>
    </source>
</evidence>
<accession>A0A9P7AZE0</accession>
<dbReference type="InterPro" id="IPR017871">
    <property type="entry name" value="ABC_transporter-like_CS"/>
</dbReference>
<keyword evidence="13" id="KW-1185">Reference proteome</keyword>
<feature type="transmembrane region" description="Helical" evidence="9">
    <location>
        <begin position="545"/>
        <end position="565"/>
    </location>
</feature>
<dbReference type="CDD" id="cd03244">
    <property type="entry name" value="ABCC_MRP_domain2"/>
    <property type="match status" value="1"/>
</dbReference>
<name>A0A9P7AZE0_9HELO</name>
<dbReference type="PROSITE" id="PS50929">
    <property type="entry name" value="ABC_TM1F"/>
    <property type="match status" value="2"/>
</dbReference>
<keyword evidence="6 9" id="KW-1133">Transmembrane helix</keyword>
<dbReference type="PANTHER" id="PTHR24223">
    <property type="entry name" value="ATP-BINDING CASSETTE SUB-FAMILY C"/>
    <property type="match status" value="1"/>
</dbReference>
<feature type="domain" description="ABC transporter" evidence="10">
    <location>
        <begin position="603"/>
        <end position="824"/>
    </location>
</feature>
<dbReference type="Gene3D" id="1.20.1560.10">
    <property type="entry name" value="ABC transporter type 1, transmembrane domain"/>
    <property type="match status" value="2"/>
</dbReference>
<dbReference type="PROSITE" id="PS00211">
    <property type="entry name" value="ABC_TRANSPORTER_1"/>
    <property type="match status" value="1"/>
</dbReference>
<dbReference type="SUPFAM" id="SSF52540">
    <property type="entry name" value="P-loop containing nucleoside triphosphate hydrolases"/>
    <property type="match status" value="2"/>
</dbReference>
<evidence type="ECO:0000256" key="3">
    <source>
        <dbReference type="ARBA" id="ARBA00022692"/>
    </source>
</evidence>
<evidence type="ECO:0000259" key="11">
    <source>
        <dbReference type="PROSITE" id="PS50929"/>
    </source>
</evidence>
<dbReference type="Gene3D" id="3.40.50.300">
    <property type="entry name" value="P-loop containing nucleotide triphosphate hydrolases"/>
    <property type="match status" value="2"/>
</dbReference>
<organism evidence="12 13">
    <name type="scientific">Hyphodiscus hymeniophilus</name>
    <dbReference type="NCBI Taxonomy" id="353542"/>
    <lineage>
        <taxon>Eukaryota</taxon>
        <taxon>Fungi</taxon>
        <taxon>Dikarya</taxon>
        <taxon>Ascomycota</taxon>
        <taxon>Pezizomycotina</taxon>
        <taxon>Leotiomycetes</taxon>
        <taxon>Helotiales</taxon>
        <taxon>Hyphodiscaceae</taxon>
        <taxon>Hyphodiscus</taxon>
    </lineage>
</organism>
<dbReference type="CDD" id="cd18604">
    <property type="entry name" value="ABC_6TM_VMR1_D2_like"/>
    <property type="match status" value="1"/>
</dbReference>
<evidence type="ECO:0000259" key="10">
    <source>
        <dbReference type="PROSITE" id="PS50893"/>
    </source>
</evidence>
<dbReference type="GO" id="GO:0140359">
    <property type="term" value="F:ABC-type transporter activity"/>
    <property type="evidence" value="ECO:0007669"/>
    <property type="project" value="InterPro"/>
</dbReference>
<dbReference type="InterPro" id="IPR011527">
    <property type="entry name" value="ABC1_TM_dom"/>
</dbReference>
<dbReference type="InterPro" id="IPR027417">
    <property type="entry name" value="P-loop_NTPase"/>
</dbReference>
<sequence length="1435" mass="158649">MEEVSRIVLASQPGDEVLRRILGLSKLASNSNTHAGLVAFSALLILLRTVSYKDQEENAARVSIPYEVCSQLARAITFGFACVLASRQDSGWPTPLLFGYAFTLGIFGRVHWKSRRKELIYHVNSILGIALVIFLASDGLPLVLVYTSREFHSNAIKIALLTALASCNIIALLAPQEWIPPSISQDLIQGQSNEKPSPEETCSYFSYYVSYGWLTSLIWNGSRRGITIEDLPALPSYDEPLLWLPRILDARRRGGSTFRTIAILFRAELAMMIFLSTITAVLELIVPFATYQLLDSLARPGLAVINPYVWVCLLFLGPNFRAIAFQHSAFIITRLSVRLKISLVQELFQKAIRRGEKYGKVESSFDKVNQGRGNRASPSKHNQSSTMTGEIETLMSYDVDAIIAARDIVLCSVAGTIVEVLAMMLLYRMLGWPSMVGLAVLLACLPLPVYFARRLSIVQGQIMKTTQIRISKIAECLPAIRTIKYFAWEEAMSDRINEARQVEQTIMWKRALYTIAIIMSTDLAPFLTILVMFSCYVLGTGKPLTTAIAFTSLTLVEIIRMQFVLMSSVINKVSQAKVSLHRVDQYFEKVIEAQRHPSGPPAFKDATFSRSQSSQFKLMHMNIEFIQNGLNVITGPSGSGKTSLLLSLLGETILESGKVTCPSDVGFASQTAWLQHATIRVNILFNSDFEQDRYDSVIRACCLISDFEQLPCGDLTNIGENGTTLSGGQRQRVALARALYSKASLILLDDAFSALDVHTAVHVFNHCFCSDLLLNRTTILVTQVPWIADEADFLVKLDGGTVVLTQNKQGMVRIPVNASQIMLCDEVKLDQDTIHAEQVFKDEELSLTRSSYVEPESHKRNTKALFYRYMVAFGGHRYAILALFTAFLAQTSFFVMMFWLSVWVGAYDHEDSVDVRFYLGVYAALIASFNFLTAVEGVVFRNGAWIAAKTLHQNLIKAVFGVSLKDINSLDGRIVESIQRTTGLLLRLLFRVTAVGSIMPIFALPTAVMCLIGYVVGDLYTKTAALVKRLASESQSPVFAHFSEVLAGITVIRAKEGMAEIMQRQLAEKLCVHARAWEAQFNLNRWVYMRSELAASTIALGAGIIALTRSGTVSAGLIGFSLTNAVTLGQTTIQLVRAMNELEIEMTSFDRVQEYAELPAEEESENIAPVPAKWPSSGIVEFCNVTVRYAKNGPDVLKNVSFSLKAGERVAIVGRSGSGKSTLALSCLRVAHVVSGSIFYDGIDIAQLPLRHLRQSLTIIPQETILFSGDIADNLDPTNTFDRHDLENALNACSNISALTNHNATGEINSKMSLSTPVTAGAQNFSHGQRQILGLARALVKRSKLILLDEATASMDYETDSAIQEVLRAGLKGSTLITIAHRLRTIIDYDRVIVMSEGKIMEMGSPKELFEKKGLFADMVRQGGEAEELVKLFQK</sequence>
<dbReference type="CDD" id="cd03250">
    <property type="entry name" value="ABCC_MRP_domain1"/>
    <property type="match status" value="1"/>
</dbReference>
<dbReference type="OrthoDB" id="6500128at2759"/>
<dbReference type="SUPFAM" id="SSF90123">
    <property type="entry name" value="ABC transporter transmembrane region"/>
    <property type="match status" value="2"/>
</dbReference>
<comment type="subcellular location">
    <subcellularLocation>
        <location evidence="1">Membrane</location>
        <topology evidence="1">Multi-pass membrane protein</topology>
    </subcellularLocation>
</comment>
<feature type="transmembrane region" description="Helical" evidence="9">
    <location>
        <begin position="308"/>
        <end position="332"/>
    </location>
</feature>
<keyword evidence="7 9" id="KW-0472">Membrane</keyword>
<dbReference type="GO" id="GO:0005524">
    <property type="term" value="F:ATP binding"/>
    <property type="evidence" value="ECO:0007669"/>
    <property type="project" value="UniProtKB-KW"/>
</dbReference>
<feature type="transmembrane region" description="Helical" evidence="9">
    <location>
        <begin position="432"/>
        <end position="452"/>
    </location>
</feature>
<proteinExistence type="predicted"/>
<gene>
    <name evidence="12" type="ORF">D0Z07_2127</name>
</gene>
<feature type="domain" description="ABC transmembrane type-1" evidence="11">
    <location>
        <begin position="880"/>
        <end position="1143"/>
    </location>
</feature>
<evidence type="ECO:0000256" key="8">
    <source>
        <dbReference type="SAM" id="MobiDB-lite"/>
    </source>
</evidence>
<feature type="transmembrane region" description="Helical" evidence="9">
    <location>
        <begin position="119"/>
        <end position="136"/>
    </location>
</feature>
<feature type="transmembrane region" description="Helical" evidence="9">
    <location>
        <begin position="408"/>
        <end position="426"/>
    </location>
</feature>
<evidence type="ECO:0000256" key="4">
    <source>
        <dbReference type="ARBA" id="ARBA00022741"/>
    </source>
</evidence>
<feature type="region of interest" description="Disordered" evidence="8">
    <location>
        <begin position="367"/>
        <end position="387"/>
    </location>
</feature>
<protein>
    <submittedName>
        <fullName evidence="12">ATP-binding cassette transporter abc4</fullName>
    </submittedName>
</protein>
<dbReference type="Pfam" id="PF00005">
    <property type="entry name" value="ABC_tran"/>
    <property type="match status" value="2"/>
</dbReference>
<comment type="caution">
    <text evidence="12">The sequence shown here is derived from an EMBL/GenBank/DDBJ whole genome shotgun (WGS) entry which is preliminary data.</text>
</comment>
<feature type="transmembrane region" description="Helical" evidence="9">
    <location>
        <begin position="919"/>
        <end position="940"/>
    </location>
</feature>
<feature type="transmembrane region" description="Helical" evidence="9">
    <location>
        <begin position="988"/>
        <end position="1016"/>
    </location>
</feature>
<feature type="compositionally biased region" description="Polar residues" evidence="8">
    <location>
        <begin position="376"/>
        <end position="387"/>
    </location>
</feature>
<feature type="domain" description="ABC transmembrane type-1" evidence="11">
    <location>
        <begin position="270"/>
        <end position="575"/>
    </location>
</feature>
<keyword evidence="3 9" id="KW-0812">Transmembrane</keyword>
<reference evidence="12" key="1">
    <citation type="submission" date="2019-07" db="EMBL/GenBank/DDBJ databases">
        <title>Hyphodiscus hymeniophilus genome sequencing and assembly.</title>
        <authorList>
            <person name="Kramer G."/>
            <person name="Nodwell J."/>
        </authorList>
    </citation>
    <scope>NUCLEOTIDE SEQUENCE</scope>
    <source>
        <strain evidence="12">ATCC 34498</strain>
    </source>
</reference>
<feature type="transmembrane region" description="Helical" evidence="9">
    <location>
        <begin position="92"/>
        <end position="112"/>
    </location>
</feature>
<dbReference type="EMBL" id="VNKQ01000004">
    <property type="protein sequence ID" value="KAG0651628.1"/>
    <property type="molecule type" value="Genomic_DNA"/>
</dbReference>
<dbReference type="InterPro" id="IPR003439">
    <property type="entry name" value="ABC_transporter-like_ATP-bd"/>
</dbReference>
<dbReference type="Proteomes" id="UP000785200">
    <property type="component" value="Unassembled WGS sequence"/>
</dbReference>
<evidence type="ECO:0000256" key="9">
    <source>
        <dbReference type="SAM" id="Phobius"/>
    </source>
</evidence>
<dbReference type="GO" id="GO:0016020">
    <property type="term" value="C:membrane"/>
    <property type="evidence" value="ECO:0007669"/>
    <property type="project" value="UniProtKB-SubCell"/>
</dbReference>
<dbReference type="PANTHER" id="PTHR24223:SF356">
    <property type="entry name" value="ATP-BINDING CASSETTE TRANSPORTER ABC4"/>
    <property type="match status" value="1"/>
</dbReference>
<dbReference type="Pfam" id="PF00664">
    <property type="entry name" value="ABC_membrane"/>
    <property type="match status" value="2"/>
</dbReference>
<evidence type="ECO:0000256" key="1">
    <source>
        <dbReference type="ARBA" id="ARBA00004141"/>
    </source>
</evidence>
<dbReference type="SMART" id="SM00382">
    <property type="entry name" value="AAA"/>
    <property type="match status" value="2"/>
</dbReference>
<dbReference type="InterPro" id="IPR003593">
    <property type="entry name" value="AAA+_ATPase"/>
</dbReference>
<keyword evidence="4" id="KW-0547">Nucleotide-binding</keyword>
<feature type="transmembrane region" description="Helical" evidence="9">
    <location>
        <begin position="269"/>
        <end position="288"/>
    </location>
</feature>
<dbReference type="FunFam" id="3.40.50.300:FF:000838">
    <property type="entry name" value="ABC multidrug transporter (Eurofung)"/>
    <property type="match status" value="1"/>
</dbReference>
<evidence type="ECO:0000313" key="12">
    <source>
        <dbReference type="EMBL" id="KAG0651628.1"/>
    </source>
</evidence>